<name>A0ABW1NBW8_9ACTN</name>
<dbReference type="Proteomes" id="UP001596137">
    <property type="component" value="Unassembled WGS sequence"/>
</dbReference>
<proteinExistence type="predicted"/>
<comment type="caution">
    <text evidence="1">The sequence shown here is derived from an EMBL/GenBank/DDBJ whole genome shotgun (WGS) entry which is preliminary data.</text>
</comment>
<dbReference type="RefSeq" id="WP_380746920.1">
    <property type="nucleotide sequence ID" value="NZ_JBHSRF010000003.1"/>
</dbReference>
<sequence>MEALVREAVAAADREQRTGFCFGCGERFDRLDECSLCGELVTGEAGMLCASCWDYKISRD</sequence>
<evidence type="ECO:0008006" key="3">
    <source>
        <dbReference type="Google" id="ProtNLM"/>
    </source>
</evidence>
<keyword evidence="2" id="KW-1185">Reference proteome</keyword>
<protein>
    <recommendedName>
        <fullName evidence="3">Double zinc ribbon domain-containing protein</fullName>
    </recommendedName>
</protein>
<evidence type="ECO:0000313" key="2">
    <source>
        <dbReference type="Proteomes" id="UP001596137"/>
    </source>
</evidence>
<reference evidence="2" key="1">
    <citation type="journal article" date="2019" name="Int. J. Syst. Evol. Microbiol.">
        <title>The Global Catalogue of Microorganisms (GCM) 10K type strain sequencing project: providing services to taxonomists for standard genome sequencing and annotation.</title>
        <authorList>
            <consortium name="The Broad Institute Genomics Platform"/>
            <consortium name="The Broad Institute Genome Sequencing Center for Infectious Disease"/>
            <person name="Wu L."/>
            <person name="Ma J."/>
        </authorList>
    </citation>
    <scope>NUCLEOTIDE SEQUENCE [LARGE SCALE GENOMIC DNA]</scope>
    <source>
        <strain evidence="2">JCM 30346</strain>
    </source>
</reference>
<gene>
    <name evidence="1" type="ORF">ACFP1K_03165</name>
</gene>
<accession>A0ABW1NBW8</accession>
<evidence type="ECO:0000313" key="1">
    <source>
        <dbReference type="EMBL" id="MFC6080144.1"/>
    </source>
</evidence>
<organism evidence="1 2">
    <name type="scientific">Sphaerisporangium aureirubrum</name>
    <dbReference type="NCBI Taxonomy" id="1544736"/>
    <lineage>
        <taxon>Bacteria</taxon>
        <taxon>Bacillati</taxon>
        <taxon>Actinomycetota</taxon>
        <taxon>Actinomycetes</taxon>
        <taxon>Streptosporangiales</taxon>
        <taxon>Streptosporangiaceae</taxon>
        <taxon>Sphaerisporangium</taxon>
    </lineage>
</organism>
<dbReference type="EMBL" id="JBHSRF010000003">
    <property type="protein sequence ID" value="MFC6080144.1"/>
    <property type="molecule type" value="Genomic_DNA"/>
</dbReference>